<dbReference type="SUPFAM" id="SSF50156">
    <property type="entry name" value="PDZ domain-like"/>
    <property type="match status" value="1"/>
</dbReference>
<dbReference type="EMBL" id="JACXWD010000001">
    <property type="protein sequence ID" value="MBD3866607.1"/>
    <property type="molecule type" value="Genomic_DNA"/>
</dbReference>
<dbReference type="AlphaFoldDB" id="A0A8J6XQ72"/>
<keyword evidence="1" id="KW-0472">Membrane</keyword>
<evidence type="ECO:0000313" key="3">
    <source>
        <dbReference type="EMBL" id="MBD3866607.1"/>
    </source>
</evidence>
<feature type="transmembrane region" description="Helical" evidence="1">
    <location>
        <begin position="14"/>
        <end position="37"/>
    </location>
</feature>
<keyword evidence="1" id="KW-0812">Transmembrane</keyword>
<dbReference type="Gene3D" id="3.40.50.1820">
    <property type="entry name" value="alpha/beta hydrolase"/>
    <property type="match status" value="1"/>
</dbReference>
<protein>
    <submittedName>
        <fullName evidence="3">Prolyl oligopeptidase family serine peptidase</fullName>
    </submittedName>
</protein>
<accession>A0A8J6XQ72</accession>
<comment type="caution">
    <text evidence="3">The sequence shown here is derived from an EMBL/GenBank/DDBJ whole genome shotgun (WGS) entry which is preliminary data.</text>
</comment>
<dbReference type="PROSITE" id="PS50106">
    <property type="entry name" value="PDZ"/>
    <property type="match status" value="1"/>
</dbReference>
<dbReference type="PANTHER" id="PTHR43358">
    <property type="entry name" value="ALPHA/BETA-HYDROLASE"/>
    <property type="match status" value="1"/>
</dbReference>
<name>A0A8J6XQ72_9BACT</name>
<organism evidence="3 4">
    <name type="scientific">Candidatus Polarisedimenticola svalbardensis</name>
    <dbReference type="NCBI Taxonomy" id="2886004"/>
    <lineage>
        <taxon>Bacteria</taxon>
        <taxon>Pseudomonadati</taxon>
        <taxon>Acidobacteriota</taxon>
        <taxon>Candidatus Polarisedimenticolia</taxon>
        <taxon>Candidatus Polarisedimenticolales</taxon>
        <taxon>Candidatus Polarisedimenticolaceae</taxon>
        <taxon>Candidatus Polarisedimenticola</taxon>
    </lineage>
</organism>
<dbReference type="SUPFAM" id="SSF53474">
    <property type="entry name" value="alpha/beta-Hydrolases"/>
    <property type="match status" value="1"/>
</dbReference>
<dbReference type="Gene3D" id="2.30.42.10">
    <property type="match status" value="1"/>
</dbReference>
<dbReference type="InterPro" id="IPR029058">
    <property type="entry name" value="AB_hydrolase_fold"/>
</dbReference>
<reference evidence="3 4" key="1">
    <citation type="submission" date="2020-08" db="EMBL/GenBank/DDBJ databases">
        <title>Acidobacteriota in marine sediments use diverse sulfur dissimilation pathways.</title>
        <authorList>
            <person name="Wasmund K."/>
        </authorList>
    </citation>
    <scope>NUCLEOTIDE SEQUENCE [LARGE SCALE GENOMIC DNA]</scope>
    <source>
        <strain evidence="3">MAG AM4</strain>
    </source>
</reference>
<proteinExistence type="predicted"/>
<dbReference type="SMART" id="SM00228">
    <property type="entry name" value="PDZ"/>
    <property type="match status" value="1"/>
</dbReference>
<dbReference type="InterPro" id="IPR001375">
    <property type="entry name" value="Peptidase_S9_cat"/>
</dbReference>
<feature type="domain" description="PDZ" evidence="2">
    <location>
        <begin position="41"/>
        <end position="107"/>
    </location>
</feature>
<dbReference type="InterPro" id="IPR036034">
    <property type="entry name" value="PDZ_sf"/>
</dbReference>
<dbReference type="Pfam" id="PF00326">
    <property type="entry name" value="Peptidase_S9"/>
    <property type="match status" value="1"/>
</dbReference>
<evidence type="ECO:0000256" key="1">
    <source>
        <dbReference type="SAM" id="Phobius"/>
    </source>
</evidence>
<evidence type="ECO:0000313" key="4">
    <source>
        <dbReference type="Proteomes" id="UP000648239"/>
    </source>
</evidence>
<dbReference type="InterPro" id="IPR052920">
    <property type="entry name" value="DNA-binding_regulatory"/>
</dbReference>
<dbReference type="Proteomes" id="UP000648239">
    <property type="component" value="Unassembled WGS sequence"/>
</dbReference>
<dbReference type="PANTHER" id="PTHR43358:SF4">
    <property type="entry name" value="ALPHA_BETA HYDROLASE FOLD-1 DOMAIN-CONTAINING PROTEIN"/>
    <property type="match status" value="1"/>
</dbReference>
<dbReference type="Pfam" id="PF13180">
    <property type="entry name" value="PDZ_2"/>
    <property type="match status" value="1"/>
</dbReference>
<evidence type="ECO:0000259" key="2">
    <source>
        <dbReference type="PROSITE" id="PS50106"/>
    </source>
</evidence>
<keyword evidence="1" id="KW-1133">Transmembrane helix</keyword>
<sequence length="393" mass="42670">MTLYRRPRVWKKRLALAATAVLIPYVAIILYFSHFMVSPPRMRVSESSRPVLGVFMEVDRDREGEPGVPILRTVDPARVAGLQSGDVILRVNDLPVYSNADVADVVRAGLEGDLVRVEARRVGEDGETAILLDVPLAFRPVSPADHGLLYQDVAFTDPLGRTLRGWYVPPPAGSGSSAPGVVYGHGNGGDRRHWLAVAREVHHAGVAQLFFDFAGRGESEGKTISLGDRESGAMIAGLEFLASLNEVSSTRIGLAGRSMGGAAAAIAAGRDPRVRALVLDSPFTDLTREVDHALAGYYLPPVLFRAPILAVAAMRGRFEPSEVVPVASLDTYHGPVLLYHGRDDEAVPMTHALEFKERVGDRLELHLLDDTGHNGRRPAPYALRIGEFLKENL</sequence>
<dbReference type="GO" id="GO:0006508">
    <property type="term" value="P:proteolysis"/>
    <property type="evidence" value="ECO:0007669"/>
    <property type="project" value="InterPro"/>
</dbReference>
<gene>
    <name evidence="3" type="ORF">IFK94_00635</name>
</gene>
<dbReference type="InterPro" id="IPR001478">
    <property type="entry name" value="PDZ"/>
</dbReference>
<dbReference type="GO" id="GO:0008236">
    <property type="term" value="F:serine-type peptidase activity"/>
    <property type="evidence" value="ECO:0007669"/>
    <property type="project" value="InterPro"/>
</dbReference>